<dbReference type="Proteomes" id="UP000214365">
    <property type="component" value="Unassembled WGS sequence"/>
</dbReference>
<feature type="region of interest" description="Disordered" evidence="6">
    <location>
        <begin position="433"/>
        <end position="467"/>
    </location>
</feature>
<feature type="compositionally biased region" description="Low complexity" evidence="6">
    <location>
        <begin position="438"/>
        <end position="461"/>
    </location>
</feature>
<dbReference type="Gene3D" id="3.50.50.60">
    <property type="entry name" value="FAD/NAD(P)-binding domain"/>
    <property type="match status" value="1"/>
</dbReference>
<dbReference type="PRINTS" id="PR00420">
    <property type="entry name" value="RNGMNOXGNASE"/>
</dbReference>
<name>A0A1Q5Q9Q6_TALAT</name>
<dbReference type="RefSeq" id="XP_020122742.1">
    <property type="nucleotide sequence ID" value="XM_020260887.1"/>
</dbReference>
<keyword evidence="5" id="KW-0503">Monooxygenase</keyword>
<dbReference type="PANTHER" id="PTHR13789">
    <property type="entry name" value="MONOOXYGENASE"/>
    <property type="match status" value="1"/>
</dbReference>
<proteinExistence type="inferred from homology"/>
<keyword evidence="9" id="KW-1185">Reference proteome</keyword>
<dbReference type="AlphaFoldDB" id="A0A1Q5Q9Q6"/>
<evidence type="ECO:0000256" key="5">
    <source>
        <dbReference type="ARBA" id="ARBA00023033"/>
    </source>
</evidence>
<reference evidence="8 9" key="1">
    <citation type="submission" date="2015-06" db="EMBL/GenBank/DDBJ databases">
        <title>Talaromyces atroroseus IBT 11181 draft genome.</title>
        <authorList>
            <person name="Rasmussen K.B."/>
            <person name="Rasmussen S."/>
            <person name="Petersen B."/>
            <person name="Sicheritz-Ponten T."/>
            <person name="Mortensen U.H."/>
            <person name="Thrane U."/>
        </authorList>
    </citation>
    <scope>NUCLEOTIDE SEQUENCE [LARGE SCALE GENOMIC DNA]</scope>
    <source>
        <strain evidence="8 9">IBT 11181</strain>
    </source>
</reference>
<evidence type="ECO:0000313" key="9">
    <source>
        <dbReference type="Proteomes" id="UP000214365"/>
    </source>
</evidence>
<evidence type="ECO:0000256" key="6">
    <source>
        <dbReference type="SAM" id="MobiDB-lite"/>
    </source>
</evidence>
<dbReference type="EMBL" id="LFMY01000002">
    <property type="protein sequence ID" value="OKL62621.1"/>
    <property type="molecule type" value="Genomic_DNA"/>
</dbReference>
<evidence type="ECO:0000256" key="1">
    <source>
        <dbReference type="ARBA" id="ARBA00007992"/>
    </source>
</evidence>
<comment type="similarity">
    <text evidence="1">Belongs to the paxM FAD-dependent monooxygenase family.</text>
</comment>
<sequence>MLRDILIIGSGLSGLSAALSFSYYLSPRIPDLRITVFELHSVPSTTGGAIGLSPTALRHFDHLGILDELARYGPDSGVDVDAIEMFSARTGKSLSQVDFSGKDGVGYGDGPDTKTYKGRRVMRINLALAMIAAAEKRGHIKIVFGKKFSKAVELDDEDKIEIFFADGSRATGDLMVGCDGVWSATRRRYVDPGCEAEYTGFSLVQGTINTSTMKTSAHFRSTSLNISKSGSLLMTFYDKPRDGMFVSAMLECQETAVRDHTETRGWNRVMISESLRREVYSRFGNSAIPCVREVSSSTDIDWMLYPIYQVPVGGKWHNGRAILIGDAAHAMLPRDESAAYAIDDSIILARVVAQYLDQPLETSFQIYESLRRTDVTHAYHESMKLWQRRHKDTGTFESWIRERLLRFYTRHTQHSRRIAFEYDARKTAIPTSLSTRNSSQFSLRPSSKSQSSFSSTDSPPSRANSSV</sequence>
<keyword evidence="2" id="KW-0285">Flavoprotein</keyword>
<dbReference type="SUPFAM" id="SSF51905">
    <property type="entry name" value="FAD/NAD(P)-binding domain"/>
    <property type="match status" value="1"/>
</dbReference>
<gene>
    <name evidence="8" type="ORF">UA08_01244</name>
</gene>
<comment type="caution">
    <text evidence="8">The sequence shown here is derived from an EMBL/GenBank/DDBJ whole genome shotgun (WGS) entry which is preliminary data.</text>
</comment>
<evidence type="ECO:0000256" key="3">
    <source>
        <dbReference type="ARBA" id="ARBA00022827"/>
    </source>
</evidence>
<organism evidence="8 9">
    <name type="scientific">Talaromyces atroroseus</name>
    <dbReference type="NCBI Taxonomy" id="1441469"/>
    <lineage>
        <taxon>Eukaryota</taxon>
        <taxon>Fungi</taxon>
        <taxon>Dikarya</taxon>
        <taxon>Ascomycota</taxon>
        <taxon>Pezizomycotina</taxon>
        <taxon>Eurotiomycetes</taxon>
        <taxon>Eurotiomycetidae</taxon>
        <taxon>Eurotiales</taxon>
        <taxon>Trichocomaceae</taxon>
        <taxon>Talaromyces</taxon>
        <taxon>Talaromyces sect. Trachyspermi</taxon>
    </lineage>
</organism>
<dbReference type="PANTHER" id="PTHR13789:SF309">
    <property type="entry name" value="PUTATIVE (AFU_ORTHOLOGUE AFUA_6G14510)-RELATED"/>
    <property type="match status" value="1"/>
</dbReference>
<dbReference type="GeneID" id="31000999"/>
<dbReference type="OrthoDB" id="16820at2759"/>
<dbReference type="STRING" id="1441469.A0A1Q5Q9Q6"/>
<dbReference type="Pfam" id="PF01494">
    <property type="entry name" value="FAD_binding_3"/>
    <property type="match status" value="1"/>
</dbReference>
<protein>
    <recommendedName>
        <fullName evidence="7">FAD-binding domain-containing protein</fullName>
    </recommendedName>
</protein>
<dbReference type="GO" id="GO:0071949">
    <property type="term" value="F:FAD binding"/>
    <property type="evidence" value="ECO:0007669"/>
    <property type="project" value="InterPro"/>
</dbReference>
<evidence type="ECO:0000259" key="7">
    <source>
        <dbReference type="Pfam" id="PF01494"/>
    </source>
</evidence>
<evidence type="ECO:0000313" key="8">
    <source>
        <dbReference type="EMBL" id="OKL62621.1"/>
    </source>
</evidence>
<evidence type="ECO:0000256" key="4">
    <source>
        <dbReference type="ARBA" id="ARBA00023002"/>
    </source>
</evidence>
<dbReference type="InterPro" id="IPR050493">
    <property type="entry name" value="FAD-dep_Monooxygenase_BioMet"/>
</dbReference>
<keyword evidence="4" id="KW-0560">Oxidoreductase</keyword>
<keyword evidence="3" id="KW-0274">FAD</keyword>
<feature type="domain" description="FAD-binding" evidence="7">
    <location>
        <begin position="4"/>
        <end position="372"/>
    </location>
</feature>
<evidence type="ECO:0000256" key="2">
    <source>
        <dbReference type="ARBA" id="ARBA00022630"/>
    </source>
</evidence>
<dbReference type="InterPro" id="IPR036188">
    <property type="entry name" value="FAD/NAD-bd_sf"/>
</dbReference>
<dbReference type="GO" id="GO:0004497">
    <property type="term" value="F:monooxygenase activity"/>
    <property type="evidence" value="ECO:0007669"/>
    <property type="project" value="UniProtKB-KW"/>
</dbReference>
<accession>A0A1Q5Q9Q6</accession>
<dbReference type="InterPro" id="IPR002938">
    <property type="entry name" value="FAD-bd"/>
</dbReference>